<dbReference type="InterPro" id="IPR047655">
    <property type="entry name" value="Transpos_IS630-like"/>
</dbReference>
<accession>A0A327Y8Q9</accession>
<dbReference type="RefSeq" id="WP_281268728.1">
    <property type="nucleotide sequence ID" value="NZ_QLMH01000029.1"/>
</dbReference>
<dbReference type="InterPro" id="IPR038717">
    <property type="entry name" value="Tc1-like_DDE_dom"/>
</dbReference>
<dbReference type="Pfam" id="PF13358">
    <property type="entry name" value="DDE_3"/>
    <property type="match status" value="1"/>
</dbReference>
<feature type="domain" description="Winged helix-turn helix" evidence="2">
    <location>
        <begin position="44"/>
        <end position="99"/>
    </location>
</feature>
<dbReference type="EMBL" id="QLMH01000029">
    <property type="protein sequence ID" value="RAK14859.1"/>
    <property type="molecule type" value="Genomic_DNA"/>
</dbReference>
<gene>
    <name evidence="3" type="ORF">B0I26_12914</name>
</gene>
<protein>
    <submittedName>
        <fullName evidence="3">DDE superfamily endonuclease</fullName>
    </submittedName>
</protein>
<name>A0A327Y8Q9_9BACL</name>
<reference evidence="3 4" key="1">
    <citation type="submission" date="2018-06" db="EMBL/GenBank/DDBJ databases">
        <title>Genomic Encyclopedia of Type Strains, Phase III (KMG-III): the genomes of soil and plant-associated and newly described type strains.</title>
        <authorList>
            <person name="Whitman W."/>
        </authorList>
    </citation>
    <scope>NUCLEOTIDE SEQUENCE [LARGE SCALE GENOMIC DNA]</scope>
    <source>
        <strain evidence="3 4">CGMCC 1.8979</strain>
    </source>
</reference>
<proteinExistence type="predicted"/>
<evidence type="ECO:0000313" key="4">
    <source>
        <dbReference type="Proteomes" id="UP000248555"/>
    </source>
</evidence>
<organism evidence="3 4">
    <name type="scientific">Paranoxybacillus vitaminiphilus</name>
    <dbReference type="NCBI Taxonomy" id="581036"/>
    <lineage>
        <taxon>Bacteria</taxon>
        <taxon>Bacillati</taxon>
        <taxon>Bacillota</taxon>
        <taxon>Bacilli</taxon>
        <taxon>Bacillales</taxon>
        <taxon>Anoxybacillaceae</taxon>
        <taxon>Paranoxybacillus</taxon>
    </lineage>
</organism>
<keyword evidence="3" id="KW-0255">Endonuclease</keyword>
<comment type="caution">
    <text evidence="3">The sequence shown here is derived from an EMBL/GenBank/DDBJ whole genome shotgun (WGS) entry which is preliminary data.</text>
</comment>
<sequence>MDALVERKCGPERPCFLTAEQQNELKQVILTSSPSDHRLGCVSSWTTPIIREYVRNTYDVEMSCTGILRMLWRLRSSYTRPTYVLAKADPEKQQAFEREIDLIKKLLNNDTVLLYQDETHVRAYQSLHATWSEVGKQKQMPTYGHHASVTLFDTLNAMTGEVLHQTSSSCKQEDFLSFLQLVANHYKDQLIAMVVDNSKIRILSLRTDGAF</sequence>
<dbReference type="GO" id="GO:0004519">
    <property type="term" value="F:endonuclease activity"/>
    <property type="evidence" value="ECO:0007669"/>
    <property type="project" value="UniProtKB-KW"/>
</dbReference>
<dbReference type="InterPro" id="IPR025959">
    <property type="entry name" value="Winged_HTH_dom"/>
</dbReference>
<dbReference type="NCBIfam" id="NF033545">
    <property type="entry name" value="transpos_IS630"/>
    <property type="match status" value="1"/>
</dbReference>
<keyword evidence="3" id="KW-0540">Nuclease</keyword>
<evidence type="ECO:0000313" key="3">
    <source>
        <dbReference type="EMBL" id="RAK14859.1"/>
    </source>
</evidence>
<keyword evidence="3" id="KW-0378">Hydrolase</keyword>
<dbReference type="Proteomes" id="UP000248555">
    <property type="component" value="Unassembled WGS sequence"/>
</dbReference>
<dbReference type="Pfam" id="PF13592">
    <property type="entry name" value="HTH_33"/>
    <property type="match status" value="1"/>
</dbReference>
<dbReference type="AlphaFoldDB" id="A0A327Y8Q9"/>
<evidence type="ECO:0000259" key="2">
    <source>
        <dbReference type="Pfam" id="PF13592"/>
    </source>
</evidence>
<keyword evidence="4" id="KW-1185">Reference proteome</keyword>
<evidence type="ECO:0000259" key="1">
    <source>
        <dbReference type="Pfam" id="PF13358"/>
    </source>
</evidence>
<feature type="domain" description="Tc1-like transposase DDE" evidence="1">
    <location>
        <begin position="113"/>
        <end position="199"/>
    </location>
</feature>